<evidence type="ECO:0000256" key="8">
    <source>
        <dbReference type="ARBA" id="ARBA00023242"/>
    </source>
</evidence>
<reference evidence="12" key="2">
    <citation type="submission" date="2025-09" db="UniProtKB">
        <authorList>
            <consortium name="Ensembl"/>
        </authorList>
    </citation>
    <scope>IDENTIFICATION</scope>
</reference>
<dbReference type="PANTHER" id="PTHR24403:SF102">
    <property type="entry name" value="RE1-SILENCING TRANSCRIPTION FACTOR"/>
    <property type="match status" value="1"/>
</dbReference>
<feature type="domain" description="C2H2-type" evidence="11">
    <location>
        <begin position="128"/>
        <end position="155"/>
    </location>
</feature>
<dbReference type="GO" id="GO:0008270">
    <property type="term" value="F:zinc ion binding"/>
    <property type="evidence" value="ECO:0007669"/>
    <property type="project" value="UniProtKB-KW"/>
</dbReference>
<dbReference type="InterPro" id="IPR036236">
    <property type="entry name" value="Znf_C2H2_sf"/>
</dbReference>
<evidence type="ECO:0000313" key="13">
    <source>
        <dbReference type="Proteomes" id="UP000261560"/>
    </source>
</evidence>
<evidence type="ECO:0000256" key="10">
    <source>
        <dbReference type="SAM" id="MobiDB-lite"/>
    </source>
</evidence>
<feature type="region of interest" description="Disordered" evidence="10">
    <location>
        <begin position="172"/>
        <end position="254"/>
    </location>
</feature>
<dbReference type="Pfam" id="PF13909">
    <property type="entry name" value="zf-H2C2_5"/>
    <property type="match status" value="1"/>
</dbReference>
<accession>A0A3B3DBZ5</accession>
<keyword evidence="13" id="KW-1185">Reference proteome</keyword>
<dbReference type="Gene3D" id="3.30.160.60">
    <property type="entry name" value="Classic Zinc Finger"/>
    <property type="match status" value="2"/>
</dbReference>
<dbReference type="OMA" id="IRLDHYM"/>
<evidence type="ECO:0000256" key="1">
    <source>
        <dbReference type="ARBA" id="ARBA00004123"/>
    </source>
</evidence>
<dbReference type="InterPro" id="IPR013087">
    <property type="entry name" value="Znf_C2H2_type"/>
</dbReference>
<dbReference type="SUPFAM" id="SSF57667">
    <property type="entry name" value="beta-beta-alpha zinc fingers"/>
    <property type="match status" value="1"/>
</dbReference>
<keyword evidence="8" id="KW-0539">Nucleus</keyword>
<dbReference type="GO" id="GO:0045944">
    <property type="term" value="P:positive regulation of transcription by RNA polymerase II"/>
    <property type="evidence" value="ECO:0007669"/>
    <property type="project" value="TreeGrafter"/>
</dbReference>
<dbReference type="SMART" id="SM00355">
    <property type="entry name" value="ZnF_C2H2"/>
    <property type="match status" value="4"/>
</dbReference>
<dbReference type="PANTHER" id="PTHR24403">
    <property type="entry name" value="ZINC FINGER PROTEIN"/>
    <property type="match status" value="1"/>
</dbReference>
<evidence type="ECO:0000256" key="9">
    <source>
        <dbReference type="PROSITE-ProRule" id="PRU00042"/>
    </source>
</evidence>
<protein>
    <submittedName>
        <fullName evidence="12">RE1-silencing transcription factor</fullName>
    </submittedName>
</protein>
<keyword evidence="6" id="KW-0805">Transcription regulation</keyword>
<keyword evidence="3" id="KW-0677">Repeat</keyword>
<proteinExistence type="predicted"/>
<dbReference type="Ensembl" id="ENSOMET00000001469.1">
    <property type="protein sequence ID" value="ENSOMEP00000027633.1"/>
    <property type="gene ID" value="ENSOMEG00000010236.1"/>
</dbReference>
<dbReference type="InterPro" id="IPR050688">
    <property type="entry name" value="Zinc_finger/UBP_domain"/>
</dbReference>
<feature type="compositionally biased region" description="Low complexity" evidence="10">
    <location>
        <begin position="212"/>
        <end position="229"/>
    </location>
</feature>
<dbReference type="PROSITE" id="PS50157">
    <property type="entry name" value="ZINC_FINGER_C2H2_2"/>
    <property type="match status" value="2"/>
</dbReference>
<keyword evidence="2" id="KW-0479">Metal-binding</keyword>
<dbReference type="GeneTree" id="ENSGT00940000155341"/>
<reference evidence="12" key="1">
    <citation type="submission" date="2025-08" db="UniProtKB">
        <authorList>
            <consortium name="Ensembl"/>
        </authorList>
    </citation>
    <scope>IDENTIFICATION</scope>
</reference>
<organism evidence="12 13">
    <name type="scientific">Oryzias melastigma</name>
    <name type="common">Marine medaka</name>
    <dbReference type="NCBI Taxonomy" id="30732"/>
    <lineage>
        <taxon>Eukaryota</taxon>
        <taxon>Metazoa</taxon>
        <taxon>Chordata</taxon>
        <taxon>Craniata</taxon>
        <taxon>Vertebrata</taxon>
        <taxon>Euteleostomi</taxon>
        <taxon>Actinopterygii</taxon>
        <taxon>Neopterygii</taxon>
        <taxon>Teleostei</taxon>
        <taxon>Neoteleostei</taxon>
        <taxon>Acanthomorphata</taxon>
        <taxon>Ovalentaria</taxon>
        <taxon>Atherinomorphae</taxon>
        <taxon>Beloniformes</taxon>
        <taxon>Adrianichthyidae</taxon>
        <taxon>Oryziinae</taxon>
        <taxon>Oryzias</taxon>
    </lineage>
</organism>
<feature type="domain" description="C2H2-type" evidence="11">
    <location>
        <begin position="156"/>
        <end position="183"/>
    </location>
</feature>
<feature type="compositionally biased region" description="Polar residues" evidence="10">
    <location>
        <begin position="180"/>
        <end position="194"/>
    </location>
</feature>
<dbReference type="Proteomes" id="UP000261560">
    <property type="component" value="Unplaced"/>
</dbReference>
<keyword evidence="5" id="KW-0862">Zinc</keyword>
<dbReference type="PROSITE" id="PS00028">
    <property type="entry name" value="ZINC_FINGER_C2H2_1"/>
    <property type="match status" value="1"/>
</dbReference>
<sequence length="297" mass="32962">MAALSVGMFPVDVSMAEDRPGLGSMPKNTLPAPQLVMLANVAAECCGGGDGSVADEKEMVELKTVGCSYSDSEDESVIRLDHYMAHLKHHSKEGEDHRVFKCTLCTYTTVSQYHWRKHLRNHFPSKLHTCSQCSYFSDRKSNYIQHIRTHTGVRPFQCAYCDYSSSQKTHLTRHMRTHSVESSPAVRSSRTASAKTRKSNAEDDEGIHSCQEAGSDISDSASEGSDDSGLNGTGARLSKMANDPETPTEEVPTPAGLKSHLCIFCDRTFMQEGEYRRHLNRHLVNVYYMDGASSTQK</sequence>
<evidence type="ECO:0000256" key="4">
    <source>
        <dbReference type="ARBA" id="ARBA00022771"/>
    </source>
</evidence>
<evidence type="ECO:0000256" key="6">
    <source>
        <dbReference type="ARBA" id="ARBA00023015"/>
    </source>
</evidence>
<dbReference type="FunFam" id="3.30.160.60:FF:000395">
    <property type="entry name" value="zinc finger protein 513"/>
    <property type="match status" value="1"/>
</dbReference>
<dbReference type="GO" id="GO:0005634">
    <property type="term" value="C:nucleus"/>
    <property type="evidence" value="ECO:0007669"/>
    <property type="project" value="UniProtKB-SubCell"/>
</dbReference>
<evidence type="ECO:0000256" key="7">
    <source>
        <dbReference type="ARBA" id="ARBA00023163"/>
    </source>
</evidence>
<keyword evidence="7" id="KW-0804">Transcription</keyword>
<comment type="subcellular location">
    <subcellularLocation>
        <location evidence="1">Nucleus</location>
    </subcellularLocation>
</comment>
<keyword evidence="4 9" id="KW-0863">Zinc-finger</keyword>
<name>A0A3B3DBZ5_ORYME</name>
<evidence type="ECO:0000259" key="11">
    <source>
        <dbReference type="PROSITE" id="PS50157"/>
    </source>
</evidence>
<evidence type="ECO:0000256" key="5">
    <source>
        <dbReference type="ARBA" id="ARBA00022833"/>
    </source>
</evidence>
<evidence type="ECO:0000256" key="2">
    <source>
        <dbReference type="ARBA" id="ARBA00022723"/>
    </source>
</evidence>
<dbReference type="AlphaFoldDB" id="A0A3B3DBZ5"/>
<dbReference type="FunFam" id="3.30.160.60:FF:002187">
    <property type="entry name" value="RE1-silencing transcription factor"/>
    <property type="match status" value="1"/>
</dbReference>
<evidence type="ECO:0000313" key="12">
    <source>
        <dbReference type="Ensembl" id="ENSOMEP00000027633.1"/>
    </source>
</evidence>
<evidence type="ECO:0000256" key="3">
    <source>
        <dbReference type="ARBA" id="ARBA00022737"/>
    </source>
</evidence>